<dbReference type="AlphaFoldDB" id="A0A2N8PVB6"/>
<dbReference type="Proteomes" id="UP001264335">
    <property type="component" value="Unassembled WGS sequence"/>
</dbReference>
<gene>
    <name evidence="3" type="ORF">AUF17_08135</name>
    <name evidence="2" type="ORF">EK398_10495</name>
    <name evidence="1" type="ORF">P7D79_13870</name>
</gene>
<reference evidence="2 4" key="2">
    <citation type="submission" date="2018-12" db="EMBL/GenBank/DDBJ databases">
        <title>A novel vanA-carrying plasmid in a clinical isolate of Enterococcus avium.</title>
        <authorList>
            <person name="Bernasconi O.J."/>
            <person name="Luzzaro F."/>
            <person name="Endimiani A."/>
        </authorList>
    </citation>
    <scope>NUCLEOTIDE SEQUENCE [LARGE SCALE GENOMIC DNA]</scope>
    <source>
        <strain evidence="2 4">LC0559/18</strain>
    </source>
</reference>
<evidence type="ECO:0000313" key="1">
    <source>
        <dbReference type="EMBL" id="MDT2515309.1"/>
    </source>
</evidence>
<dbReference type="EMBL" id="JARPWY010000040">
    <property type="protein sequence ID" value="MDT2515309.1"/>
    <property type="molecule type" value="Genomic_DNA"/>
</dbReference>
<dbReference type="Pfam" id="PF12663">
    <property type="entry name" value="DUF3788"/>
    <property type="match status" value="1"/>
</dbReference>
<proteinExistence type="predicted"/>
<protein>
    <submittedName>
        <fullName evidence="3">DUF3788 domain-containing protein</fullName>
    </submittedName>
    <submittedName>
        <fullName evidence="2">DUF3788 family protein</fullName>
    </submittedName>
</protein>
<comment type="caution">
    <text evidence="2">The sequence shown here is derived from an EMBL/GenBank/DDBJ whole genome shotgun (WGS) entry which is preliminary data.</text>
</comment>
<sequence>MERKRSKADDENHELQMILSGLPNSQYLKILLAQIMRHYEPTIKYIFQKQIGWKLVIEQYDGVLCCIQIHETYFSVMTPFPDFGISYLTPMVKVMSEEFKEKFEDVSKNTQQIEMKVTNEEEMEDVIFLVSLQAKKLRNALV</sequence>
<organism evidence="2 4">
    <name type="scientific">Enterococcus avium</name>
    <name type="common">Streptococcus avium</name>
    <dbReference type="NCBI Taxonomy" id="33945"/>
    <lineage>
        <taxon>Bacteria</taxon>
        <taxon>Bacillati</taxon>
        <taxon>Bacillota</taxon>
        <taxon>Bacilli</taxon>
        <taxon>Lactobacillales</taxon>
        <taxon>Enterococcaceae</taxon>
        <taxon>Enterococcus</taxon>
    </lineage>
</organism>
<accession>A0A2N8PVB6</accession>
<name>A0A2N8PVB6_ENTAV</name>
<reference evidence="3 5" key="1">
    <citation type="submission" date="2017-10" db="EMBL/GenBank/DDBJ databases">
        <title>FDA dAtabase for Regulatory Grade micrObial Sequences (FDA-ARGOS): Supporting development and validation of Infectious Disease Dx tests.</title>
        <authorList>
            <person name="Campos J."/>
            <person name="Goldberg B."/>
            <person name="Tallon L.J."/>
            <person name="Sadzewicz L."/>
            <person name="Sengamalay N."/>
            <person name="Ott S."/>
            <person name="Godinez A."/>
            <person name="Nagaraj S."/>
            <person name="Vyas G."/>
            <person name="Aluvathingal J."/>
            <person name="Nadendla S."/>
            <person name="Geyer C."/>
            <person name="Nandy P."/>
            <person name="Hobson J."/>
            <person name="Sichtig H."/>
        </authorList>
    </citation>
    <scope>NUCLEOTIDE SEQUENCE [LARGE SCALE GENOMIC DNA]</scope>
    <source>
        <strain evidence="3 5">FDAARGOS_185</strain>
    </source>
</reference>
<dbReference type="EMBL" id="PDXQ01000001">
    <property type="protein sequence ID" value="TRZ34057.1"/>
    <property type="molecule type" value="Genomic_DNA"/>
</dbReference>
<evidence type="ECO:0000313" key="3">
    <source>
        <dbReference type="EMBL" id="TRZ34057.1"/>
    </source>
</evidence>
<evidence type="ECO:0000313" key="4">
    <source>
        <dbReference type="Proteomes" id="UP000288388"/>
    </source>
</evidence>
<dbReference type="GeneID" id="69568000"/>
<evidence type="ECO:0000313" key="6">
    <source>
        <dbReference type="Proteomes" id="UP001264335"/>
    </source>
</evidence>
<evidence type="ECO:0000313" key="2">
    <source>
        <dbReference type="EMBL" id="RVU95225.1"/>
    </source>
</evidence>
<dbReference type="InterPro" id="IPR024265">
    <property type="entry name" value="DUF3788"/>
</dbReference>
<reference evidence="1 6" key="3">
    <citation type="submission" date="2023-03" db="EMBL/GenBank/DDBJ databases">
        <authorList>
            <person name="Shen W."/>
            <person name="Cai J."/>
        </authorList>
    </citation>
    <scope>NUCLEOTIDE SEQUENCE [LARGE SCALE GENOMIC DNA]</scope>
    <source>
        <strain evidence="1 6">Y2</strain>
    </source>
</reference>
<dbReference type="Proteomes" id="UP000288388">
    <property type="component" value="Unassembled WGS sequence"/>
</dbReference>
<dbReference type="EMBL" id="RYZS01000001">
    <property type="protein sequence ID" value="RVU95225.1"/>
    <property type="molecule type" value="Genomic_DNA"/>
</dbReference>
<dbReference type="RefSeq" id="WP_016180326.1">
    <property type="nucleotide sequence ID" value="NZ_CAAKNX010000176.1"/>
</dbReference>
<evidence type="ECO:0000313" key="5">
    <source>
        <dbReference type="Proteomes" id="UP000316316"/>
    </source>
</evidence>
<dbReference type="Proteomes" id="UP000316316">
    <property type="component" value="Unassembled WGS sequence"/>
</dbReference>